<evidence type="ECO:0000256" key="3">
    <source>
        <dbReference type="ARBA" id="ARBA00022525"/>
    </source>
</evidence>
<name>A0A7W6ICZ6_9HYPH</name>
<dbReference type="InterPro" id="IPR018511">
    <property type="entry name" value="Hemolysin-typ_Ca-bd_CS"/>
</dbReference>
<dbReference type="AlphaFoldDB" id="A0A7W6ICZ6"/>
<evidence type="ECO:0000256" key="2">
    <source>
        <dbReference type="ARBA" id="ARBA00004613"/>
    </source>
</evidence>
<dbReference type="SUPFAM" id="SSF51120">
    <property type="entry name" value="beta-Roll"/>
    <property type="match status" value="3"/>
</dbReference>
<comment type="subcellular location">
    <subcellularLocation>
        <location evidence="1">Membrane</location>
    </subcellularLocation>
    <subcellularLocation>
        <location evidence="2">Secreted</location>
    </subcellularLocation>
</comment>
<comment type="caution">
    <text evidence="9">The sequence shown here is derived from an EMBL/GenBank/DDBJ whole genome shotgun (WGS) entry which is preliminary data.</text>
</comment>
<dbReference type="Proteomes" id="UP000519439">
    <property type="component" value="Unassembled WGS sequence"/>
</dbReference>
<evidence type="ECO:0000256" key="8">
    <source>
        <dbReference type="SAM" id="MobiDB-lite"/>
    </source>
</evidence>
<sequence length="846" mass="87840">MAQPTASGNEIKIAGNPQLYFREENGKIAALQNGGFIAVWQRYGTEGQTIQAQIYDAAGKKLGTEITLSGPNEQLARNPDVTVLTDGRILVAWDSSNIPTNEFDPLNRDIVAQLLTSDGSKLGATISPSGIFSVDTDMVPKVAALADGGYMIGWNDNAPDYGGSRFMAYTFTATGTREYLAVTGLDYHSPQGDITGLKYGGYAHVATVTQLSETGTDGNGDGIYMELYRGGDPKDYITARVRVNTATVADQGQASITTLSNGDLVVVWTDYNPQEDGSDSCVKARIFTGTGTPRTGEIIVNTTTAGAQYAPVVSALSNGGFVVAFESRVITGPAKFDIDVRAVAFDANGQRTSDDFVVSTQTAGNQMSSSITALANGRFMVSWTDYDLSIRARVFDTGIPGSGDPDPDPDPVPNVMMGDDGDNLLDATKVKGLIDGLGGRDTATYQNAEGGVVVFLSHPEFNTGQAAGDTFKNVEVIVGSTHDDQLIGDAQANEFQGGDGNDLLLGLGGNDILQGGNGDDILRGGEGADQLNGGAGLNVASYEEATGRVVANLQNRSANAGEATGDTYTLIQSLIGSDFNDTLVGDGGANTLTGGNGNDSLVGGDGNDTLVGGAGDDTLVGGNGFDVLDGGAGVNVYADATEGEIVDRPGIAIDVIQTKRSYTLAASSKMEALKADPNAGAISLTGNNSANLLVGNKATNTLKGRGGNDEISGSGGSDKISGETGNDRLIGGSGTDTLTGGSGRDAFVFDDRETSSSKSKADTIADFSGKGGDRIDLRAIDANTKKFGDQNFAFIGTKDFSKAGEVRYEKTKGYTYVYLNTDSDKAAEAVIKLKGSLDLSKGWFVL</sequence>
<dbReference type="PRINTS" id="PR00313">
    <property type="entry name" value="CABNDNGRPT"/>
</dbReference>
<dbReference type="GO" id="GO:0016020">
    <property type="term" value="C:membrane"/>
    <property type="evidence" value="ECO:0007669"/>
    <property type="project" value="UniProtKB-SubCell"/>
</dbReference>
<evidence type="ECO:0000256" key="5">
    <source>
        <dbReference type="ARBA" id="ARBA00022737"/>
    </source>
</evidence>
<keyword evidence="6" id="KW-0843">Virulence</keyword>
<keyword evidence="3" id="KW-0964">Secreted</keyword>
<dbReference type="PRINTS" id="PR01488">
    <property type="entry name" value="RTXTOXINA"/>
</dbReference>
<feature type="region of interest" description="Disordered" evidence="8">
    <location>
        <begin position="703"/>
        <end position="743"/>
    </location>
</feature>
<dbReference type="PANTHER" id="PTHR38340">
    <property type="entry name" value="S-LAYER PROTEIN"/>
    <property type="match status" value="1"/>
</dbReference>
<keyword evidence="7" id="KW-0472">Membrane</keyword>
<keyword evidence="5" id="KW-0677">Repeat</keyword>
<dbReference type="Gene3D" id="2.150.10.10">
    <property type="entry name" value="Serralysin-like metalloprotease, C-terminal"/>
    <property type="match status" value="3"/>
</dbReference>
<dbReference type="InterPro" id="IPR050557">
    <property type="entry name" value="RTX_toxin/Mannuronan_C5-epim"/>
</dbReference>
<dbReference type="PROSITE" id="PS00330">
    <property type="entry name" value="HEMOLYSIN_CALCIUM"/>
    <property type="match status" value="6"/>
</dbReference>
<keyword evidence="4" id="KW-0800">Toxin</keyword>
<gene>
    <name evidence="9" type="ORF">GGR34_000822</name>
</gene>
<evidence type="ECO:0000256" key="7">
    <source>
        <dbReference type="ARBA" id="ARBA00023136"/>
    </source>
</evidence>
<dbReference type="InterPro" id="IPR001343">
    <property type="entry name" value="Hemolysn_Ca-bd"/>
</dbReference>
<dbReference type="GO" id="GO:0005576">
    <property type="term" value="C:extracellular region"/>
    <property type="evidence" value="ECO:0007669"/>
    <property type="project" value="UniProtKB-SubCell"/>
</dbReference>
<reference evidence="9 10" key="1">
    <citation type="submission" date="2020-08" db="EMBL/GenBank/DDBJ databases">
        <title>Genomic Encyclopedia of Type Strains, Phase IV (KMG-IV): sequencing the most valuable type-strain genomes for metagenomic binning, comparative biology and taxonomic classification.</title>
        <authorList>
            <person name="Goeker M."/>
        </authorList>
    </citation>
    <scope>NUCLEOTIDE SEQUENCE [LARGE SCALE GENOMIC DNA]</scope>
    <source>
        <strain evidence="9 10">DSM 15743</strain>
    </source>
</reference>
<dbReference type="EMBL" id="JACIDC010000002">
    <property type="protein sequence ID" value="MBB4039187.1"/>
    <property type="molecule type" value="Genomic_DNA"/>
</dbReference>
<accession>A0A7W6ICZ6</accession>
<organism evidence="9 10">
    <name type="scientific">Microvirga flocculans</name>
    <dbReference type="NCBI Taxonomy" id="217168"/>
    <lineage>
        <taxon>Bacteria</taxon>
        <taxon>Pseudomonadati</taxon>
        <taxon>Pseudomonadota</taxon>
        <taxon>Alphaproteobacteria</taxon>
        <taxon>Hyphomicrobiales</taxon>
        <taxon>Methylobacteriaceae</taxon>
        <taxon>Microvirga</taxon>
    </lineage>
</organism>
<dbReference type="InterPro" id="IPR003995">
    <property type="entry name" value="RTX_toxin_determinant-A"/>
</dbReference>
<dbReference type="Pfam" id="PF00353">
    <property type="entry name" value="HemolysinCabind"/>
    <property type="match status" value="4"/>
</dbReference>
<proteinExistence type="predicted"/>
<evidence type="ECO:0000313" key="10">
    <source>
        <dbReference type="Proteomes" id="UP000519439"/>
    </source>
</evidence>
<dbReference type="GO" id="GO:0090729">
    <property type="term" value="F:toxin activity"/>
    <property type="evidence" value="ECO:0007669"/>
    <property type="project" value="UniProtKB-KW"/>
</dbReference>
<evidence type="ECO:0000256" key="1">
    <source>
        <dbReference type="ARBA" id="ARBA00004370"/>
    </source>
</evidence>
<evidence type="ECO:0000256" key="6">
    <source>
        <dbReference type="ARBA" id="ARBA00023026"/>
    </source>
</evidence>
<protein>
    <submittedName>
        <fullName evidence="9">Ca2+-binding RTX toxin-like protein</fullName>
    </submittedName>
</protein>
<dbReference type="GO" id="GO:0005509">
    <property type="term" value="F:calcium ion binding"/>
    <property type="evidence" value="ECO:0007669"/>
    <property type="project" value="InterPro"/>
</dbReference>
<dbReference type="InterPro" id="IPR011049">
    <property type="entry name" value="Serralysin-like_metalloprot_C"/>
</dbReference>
<evidence type="ECO:0000256" key="4">
    <source>
        <dbReference type="ARBA" id="ARBA00022656"/>
    </source>
</evidence>
<dbReference type="RefSeq" id="WP_183501322.1">
    <property type="nucleotide sequence ID" value="NZ_JACIDC010000002.1"/>
</dbReference>
<keyword evidence="10" id="KW-1185">Reference proteome</keyword>
<feature type="compositionally biased region" description="Low complexity" evidence="8">
    <location>
        <begin position="709"/>
        <end position="723"/>
    </location>
</feature>
<dbReference type="PANTHER" id="PTHR38340:SF1">
    <property type="entry name" value="S-LAYER PROTEIN"/>
    <property type="match status" value="1"/>
</dbReference>
<evidence type="ECO:0000313" key="9">
    <source>
        <dbReference type="EMBL" id="MBB4039187.1"/>
    </source>
</evidence>